<evidence type="ECO:0000313" key="2">
    <source>
        <dbReference type="EMBL" id="QNT78533.1"/>
    </source>
</evidence>
<proteinExistence type="predicted"/>
<keyword evidence="1" id="KW-0472">Membrane</keyword>
<evidence type="ECO:0000313" key="3">
    <source>
        <dbReference type="Proteomes" id="UP000516349"/>
    </source>
</evidence>
<gene>
    <name evidence="2" type="ORF">JGUZn3_13070</name>
</gene>
<feature type="transmembrane region" description="Helical" evidence="1">
    <location>
        <begin position="30"/>
        <end position="47"/>
    </location>
</feature>
<protein>
    <submittedName>
        <fullName evidence="2">Uncharacterized protein</fullName>
    </submittedName>
</protein>
<reference evidence="2 3" key="1">
    <citation type="submission" date="2020-08" db="EMBL/GenBank/DDBJ databases">
        <title>Complete genome sequence of Entomobacter blattae G55GP.</title>
        <authorList>
            <person name="Poehlein A."/>
            <person name="Guzman J."/>
            <person name="Daniel R."/>
            <person name="Vilcinskas A."/>
        </authorList>
    </citation>
    <scope>NUCLEOTIDE SEQUENCE [LARGE SCALE GENOMIC DNA]</scope>
    <source>
        <strain evidence="2 3">G55GP</strain>
    </source>
</reference>
<sequence length="50" mass="5752">MSLCGDYNFLVFADAFYLFGQAFTADGHGFAFALKYSYLGLFFFISWPSW</sequence>
<dbReference type="Proteomes" id="UP000516349">
    <property type="component" value="Chromosome"/>
</dbReference>
<evidence type="ECO:0000256" key="1">
    <source>
        <dbReference type="SAM" id="Phobius"/>
    </source>
</evidence>
<dbReference type="AlphaFoldDB" id="A0A7H1NRX3"/>
<organism evidence="2 3">
    <name type="scientific">Entomobacter blattae</name>
    <dbReference type="NCBI Taxonomy" id="2762277"/>
    <lineage>
        <taxon>Bacteria</taxon>
        <taxon>Pseudomonadati</taxon>
        <taxon>Pseudomonadota</taxon>
        <taxon>Alphaproteobacteria</taxon>
        <taxon>Acetobacterales</taxon>
        <taxon>Acetobacteraceae</taxon>
        <taxon>Entomobacter</taxon>
    </lineage>
</organism>
<name>A0A7H1NRX3_9PROT</name>
<dbReference type="EMBL" id="CP060244">
    <property type="protein sequence ID" value="QNT78533.1"/>
    <property type="molecule type" value="Genomic_DNA"/>
</dbReference>
<keyword evidence="3" id="KW-1185">Reference proteome</keyword>
<feature type="transmembrane region" description="Helical" evidence="1">
    <location>
        <begin position="7"/>
        <end position="24"/>
    </location>
</feature>
<keyword evidence="1" id="KW-1133">Transmembrane helix</keyword>
<dbReference type="KEGG" id="ebla:JGUZn3_13070"/>
<keyword evidence="1" id="KW-0812">Transmembrane</keyword>
<accession>A0A7H1NRX3</accession>